<dbReference type="Pfam" id="PF12833">
    <property type="entry name" value="HTH_18"/>
    <property type="match status" value="1"/>
</dbReference>
<dbReference type="Pfam" id="PF14525">
    <property type="entry name" value="AraC_binding_2"/>
    <property type="match status" value="1"/>
</dbReference>
<dbReference type="InterPro" id="IPR009057">
    <property type="entry name" value="Homeodomain-like_sf"/>
</dbReference>
<dbReference type="PROSITE" id="PS00041">
    <property type="entry name" value="HTH_ARAC_FAMILY_1"/>
    <property type="match status" value="1"/>
</dbReference>
<dbReference type="GO" id="GO:0003700">
    <property type="term" value="F:DNA-binding transcription factor activity"/>
    <property type="evidence" value="ECO:0007669"/>
    <property type="project" value="InterPro"/>
</dbReference>
<dbReference type="EMBL" id="QQZY01000002">
    <property type="protein sequence ID" value="RDI75424.1"/>
    <property type="molecule type" value="Genomic_DNA"/>
</dbReference>
<dbReference type="SUPFAM" id="SSF46689">
    <property type="entry name" value="Homeodomain-like"/>
    <property type="match status" value="2"/>
</dbReference>
<keyword evidence="1" id="KW-0805">Transcription regulation</keyword>
<name>A0A7M2Z084_9ACTN</name>
<proteinExistence type="predicted"/>
<comment type="caution">
    <text evidence="5">The sequence shown here is derived from an EMBL/GenBank/DDBJ whole genome shotgun (WGS) entry which is preliminary data.</text>
</comment>
<dbReference type="InterPro" id="IPR018062">
    <property type="entry name" value="HTH_AraC-typ_CS"/>
</dbReference>
<evidence type="ECO:0000256" key="2">
    <source>
        <dbReference type="ARBA" id="ARBA00023125"/>
    </source>
</evidence>
<evidence type="ECO:0000256" key="3">
    <source>
        <dbReference type="ARBA" id="ARBA00023163"/>
    </source>
</evidence>
<sequence>MSAALPLATHELFHSTDLDETRAHVARVFCDHRLTLGRGERTLDARQHVARVGALTLSYLDYGGAVEIDPGPLGSFYLVQMPLRGQALTRCGSEEILSTAALASVPHPDEPLAMEWARETPHVIVRFERHWLEARLRALLERPLTEPLRFPLGFDVSGAAGARWRAALGLAMAEAEAADSATNAGLGVGPLEDLLSTLLLYALPSNYSAALRARAAAPGPRHVRDAAAFIEAHAGERLTVGAIATACGVSVRSLQEGFRRTIGKTPLAYLRDVRLDRAHADLLESGASVTDTAYRWGFAHLGRFAHVYRRRFGEAPHETRRRACV</sequence>
<dbReference type="InterPro" id="IPR035418">
    <property type="entry name" value="AraC-bd_2"/>
</dbReference>
<dbReference type="OrthoDB" id="5464689at2"/>
<evidence type="ECO:0000259" key="4">
    <source>
        <dbReference type="PROSITE" id="PS01124"/>
    </source>
</evidence>
<dbReference type="SMART" id="SM00342">
    <property type="entry name" value="HTH_ARAC"/>
    <property type="match status" value="1"/>
</dbReference>
<organism evidence="5 6">
    <name type="scientific">Gaiella occulta</name>
    <dbReference type="NCBI Taxonomy" id="1002870"/>
    <lineage>
        <taxon>Bacteria</taxon>
        <taxon>Bacillati</taxon>
        <taxon>Actinomycetota</taxon>
        <taxon>Thermoleophilia</taxon>
        <taxon>Gaiellales</taxon>
        <taxon>Gaiellaceae</taxon>
        <taxon>Gaiella</taxon>
    </lineage>
</organism>
<dbReference type="PANTHER" id="PTHR46796:SF12">
    <property type="entry name" value="HTH-TYPE DNA-BINDING TRANSCRIPTIONAL ACTIVATOR EUTR"/>
    <property type="match status" value="1"/>
</dbReference>
<evidence type="ECO:0000313" key="6">
    <source>
        <dbReference type="Proteomes" id="UP000254134"/>
    </source>
</evidence>
<protein>
    <submittedName>
        <fullName evidence="5">AraC-type HTH domain-containing protein</fullName>
    </submittedName>
</protein>
<dbReference type="AlphaFoldDB" id="A0A7M2Z084"/>
<dbReference type="PROSITE" id="PS01124">
    <property type="entry name" value="HTH_ARAC_FAMILY_2"/>
    <property type="match status" value="1"/>
</dbReference>
<evidence type="ECO:0000256" key="1">
    <source>
        <dbReference type="ARBA" id="ARBA00023015"/>
    </source>
</evidence>
<gene>
    <name evidence="5" type="ORF">Gocc_1222</name>
</gene>
<reference evidence="5 6" key="1">
    <citation type="submission" date="2018-07" db="EMBL/GenBank/DDBJ databases">
        <title>High-quality-draft genome sequence of Gaiella occulta.</title>
        <authorList>
            <person name="Severino R."/>
            <person name="Froufe H.J.C."/>
            <person name="Rainey F.A."/>
            <person name="Barroso C."/>
            <person name="Albuquerque L."/>
            <person name="Lobo-Da-Cunha A."/>
            <person name="Da Costa M.S."/>
            <person name="Egas C."/>
        </authorList>
    </citation>
    <scope>NUCLEOTIDE SEQUENCE [LARGE SCALE GENOMIC DNA]</scope>
    <source>
        <strain evidence="5 6">F2-233</strain>
    </source>
</reference>
<keyword evidence="2" id="KW-0238">DNA-binding</keyword>
<dbReference type="Gene3D" id="1.10.10.60">
    <property type="entry name" value="Homeodomain-like"/>
    <property type="match status" value="1"/>
</dbReference>
<dbReference type="InterPro" id="IPR050204">
    <property type="entry name" value="AraC_XylS_family_regulators"/>
</dbReference>
<dbReference type="RefSeq" id="WP_114795631.1">
    <property type="nucleotide sequence ID" value="NZ_QQZY01000002.1"/>
</dbReference>
<dbReference type="Proteomes" id="UP000254134">
    <property type="component" value="Unassembled WGS sequence"/>
</dbReference>
<dbReference type="GO" id="GO:0043565">
    <property type="term" value="F:sequence-specific DNA binding"/>
    <property type="evidence" value="ECO:0007669"/>
    <property type="project" value="InterPro"/>
</dbReference>
<dbReference type="PANTHER" id="PTHR46796">
    <property type="entry name" value="HTH-TYPE TRANSCRIPTIONAL ACTIVATOR RHAS-RELATED"/>
    <property type="match status" value="1"/>
</dbReference>
<reference evidence="6" key="2">
    <citation type="journal article" date="2019" name="MicrobiologyOpen">
        <title>High-quality draft genome sequence of Gaiella occulta isolated from a 150 meter deep mineral water borehole and comparison with the genome sequences of other deep-branching lineages of the phylum Actinobacteria.</title>
        <authorList>
            <person name="Severino R."/>
            <person name="Froufe H.J.C."/>
            <person name="Barroso C."/>
            <person name="Albuquerque L."/>
            <person name="Lobo-da-Cunha A."/>
            <person name="da Costa M.S."/>
            <person name="Egas C."/>
        </authorList>
    </citation>
    <scope>NUCLEOTIDE SEQUENCE [LARGE SCALE GENOMIC DNA]</scope>
    <source>
        <strain evidence="6">F2-233</strain>
    </source>
</reference>
<feature type="domain" description="HTH araC/xylS-type" evidence="4">
    <location>
        <begin position="224"/>
        <end position="322"/>
    </location>
</feature>
<dbReference type="InterPro" id="IPR018060">
    <property type="entry name" value="HTH_AraC"/>
</dbReference>
<evidence type="ECO:0000313" key="5">
    <source>
        <dbReference type="EMBL" id="RDI75424.1"/>
    </source>
</evidence>
<keyword evidence="6" id="KW-1185">Reference proteome</keyword>
<keyword evidence="3" id="KW-0804">Transcription</keyword>
<accession>A0A7M2Z084</accession>